<dbReference type="PANTHER" id="PTHR12137:SF54">
    <property type="entry name" value="CARBOHYDRATE SULFOTRANSFERASE"/>
    <property type="match status" value="1"/>
</dbReference>
<keyword evidence="5" id="KW-0333">Golgi apparatus</keyword>
<proteinExistence type="predicted"/>
<protein>
    <recommendedName>
        <fullName evidence="10">Sulfotransferase family protein</fullName>
    </recommendedName>
</protein>
<dbReference type="OrthoDB" id="288532at2"/>
<organism evidence="8 9">
    <name type="scientific">Gammaproteobacteria bacterium LSUCC0057</name>
    <dbReference type="NCBI Taxonomy" id="2559237"/>
    <lineage>
        <taxon>Bacteria</taxon>
        <taxon>Pseudomonadati</taxon>
        <taxon>Pseudomonadota</taxon>
        <taxon>Gammaproteobacteria</taxon>
        <taxon>Cellvibrionales</taxon>
        <taxon>Porticoccaceae</taxon>
        <taxon>SAR92 clade</taxon>
    </lineage>
</organism>
<evidence type="ECO:0000256" key="5">
    <source>
        <dbReference type="ARBA" id="ARBA00023034"/>
    </source>
</evidence>
<dbReference type="GO" id="GO:0008146">
    <property type="term" value="F:sulfotransferase activity"/>
    <property type="evidence" value="ECO:0007669"/>
    <property type="project" value="InterPro"/>
</dbReference>
<keyword evidence="4" id="KW-1133">Transmembrane helix</keyword>
<comment type="subcellular location">
    <subcellularLocation>
        <location evidence="1">Golgi apparatus membrane</location>
        <topology evidence="1">Single-pass type II membrane protein</topology>
    </subcellularLocation>
</comment>
<keyword evidence="2" id="KW-0808">Transferase</keyword>
<sequence>MFYDRLFCAASANLTLIANPKAGATTLKKSLAPELGDDLHKQARRLLPPPQSTDTVFFAVTRNPYSRALSCYKDKFTRDNPVRRAFFKKYQLRTTEPLGFTGFLETLARDPNRQAMNPHYRPQTYNLLSEHITPSYLGRIERPEQLAEFLSNHNFKLIKQAPHATGSTASYKSEISSHQAALILKIYKDDFHQFGYSIDLNSDFVPEDVFSTQQTSPLTNLFFALYSAGWTRASLLRAANKYRDDHDIDKAKLFFQAVALFKGDHR</sequence>
<keyword evidence="7" id="KW-0325">Glycoprotein</keyword>
<evidence type="ECO:0008006" key="10">
    <source>
        <dbReference type="Google" id="ProtNLM"/>
    </source>
</evidence>
<evidence type="ECO:0000313" key="8">
    <source>
        <dbReference type="EMBL" id="TFH67142.1"/>
    </source>
</evidence>
<keyword evidence="9" id="KW-1185">Reference proteome</keyword>
<dbReference type="EMBL" id="SPIA01000005">
    <property type="protein sequence ID" value="TFH67142.1"/>
    <property type="molecule type" value="Genomic_DNA"/>
</dbReference>
<dbReference type="SUPFAM" id="SSF52540">
    <property type="entry name" value="P-loop containing nucleoside triphosphate hydrolases"/>
    <property type="match status" value="1"/>
</dbReference>
<dbReference type="Proteomes" id="UP000298133">
    <property type="component" value="Unassembled WGS sequence"/>
</dbReference>
<dbReference type="InterPro" id="IPR005331">
    <property type="entry name" value="Sulfotransferase"/>
</dbReference>
<evidence type="ECO:0000256" key="2">
    <source>
        <dbReference type="ARBA" id="ARBA00022679"/>
    </source>
</evidence>
<dbReference type="GO" id="GO:0016020">
    <property type="term" value="C:membrane"/>
    <property type="evidence" value="ECO:0007669"/>
    <property type="project" value="InterPro"/>
</dbReference>
<evidence type="ECO:0000256" key="6">
    <source>
        <dbReference type="ARBA" id="ARBA00023136"/>
    </source>
</evidence>
<dbReference type="PANTHER" id="PTHR12137">
    <property type="entry name" value="CARBOHYDRATE SULFOTRANSFERASE"/>
    <property type="match status" value="1"/>
</dbReference>
<name>A0A4Y8UFL0_9GAMM</name>
<evidence type="ECO:0000313" key="9">
    <source>
        <dbReference type="Proteomes" id="UP000298133"/>
    </source>
</evidence>
<dbReference type="AlphaFoldDB" id="A0A4Y8UFL0"/>
<dbReference type="InterPro" id="IPR027417">
    <property type="entry name" value="P-loop_NTPase"/>
</dbReference>
<keyword evidence="3" id="KW-0812">Transmembrane</keyword>
<evidence type="ECO:0000256" key="4">
    <source>
        <dbReference type="ARBA" id="ARBA00022989"/>
    </source>
</evidence>
<dbReference type="Pfam" id="PF03567">
    <property type="entry name" value="Sulfotransfer_2"/>
    <property type="match status" value="1"/>
</dbReference>
<dbReference type="GO" id="GO:0016051">
    <property type="term" value="P:carbohydrate biosynthetic process"/>
    <property type="evidence" value="ECO:0007669"/>
    <property type="project" value="InterPro"/>
</dbReference>
<gene>
    <name evidence="8" type="ORF">E3W66_09850</name>
</gene>
<evidence type="ECO:0000256" key="7">
    <source>
        <dbReference type="ARBA" id="ARBA00023180"/>
    </source>
</evidence>
<dbReference type="InterPro" id="IPR018011">
    <property type="entry name" value="Carb_sulfotrans_8-10"/>
</dbReference>
<comment type="caution">
    <text evidence="8">The sequence shown here is derived from an EMBL/GenBank/DDBJ whole genome shotgun (WGS) entry which is preliminary data.</text>
</comment>
<evidence type="ECO:0000256" key="3">
    <source>
        <dbReference type="ARBA" id="ARBA00022692"/>
    </source>
</evidence>
<accession>A0A4Y8UFL0</accession>
<evidence type="ECO:0000256" key="1">
    <source>
        <dbReference type="ARBA" id="ARBA00004323"/>
    </source>
</evidence>
<keyword evidence="6" id="KW-0472">Membrane</keyword>
<reference evidence="8 9" key="1">
    <citation type="submission" date="2019-03" db="EMBL/GenBank/DDBJ databases">
        <title>Draft genome of Gammaproteobacteria bacterium LSUCC0057, a member of the SAR92 clade.</title>
        <authorList>
            <person name="Lanclos V.C."/>
            <person name="Doiron C."/>
            <person name="Henson M.W."/>
            <person name="Thrash J.C."/>
        </authorList>
    </citation>
    <scope>NUCLEOTIDE SEQUENCE [LARGE SCALE GENOMIC DNA]</scope>
    <source>
        <strain evidence="8 9">LSUCC0057</strain>
    </source>
</reference>